<evidence type="ECO:0008006" key="3">
    <source>
        <dbReference type="Google" id="ProtNLM"/>
    </source>
</evidence>
<dbReference type="EMBL" id="CP073633">
    <property type="protein sequence ID" value="WHQ70104.1"/>
    <property type="molecule type" value="Genomic_DNA"/>
</dbReference>
<dbReference type="Proteomes" id="UP001223720">
    <property type="component" value="Chromosome"/>
</dbReference>
<dbReference type="AlphaFoldDB" id="A0AAX3WF09"/>
<evidence type="ECO:0000313" key="1">
    <source>
        <dbReference type="EMBL" id="WHQ70104.1"/>
    </source>
</evidence>
<gene>
    <name evidence="1" type="ORF">KEC54_28020</name>
</gene>
<sequence length="83" mass="8853">MADVDVDQWLEGWVENNLTAPGYVEAKAEMRDQAEACAVAATSEGISIAEIKEAAGGDLEAYLLDRQNALTDAEVGHRSSKDA</sequence>
<name>A0AAX3WF09_METEX</name>
<proteinExistence type="predicted"/>
<accession>A0AAX3WF09</accession>
<reference evidence="1" key="1">
    <citation type="journal article" date="2022" name="Biotechnol. Bioprocess Eng.">
        <title>Pan-genome Analysis Reveals Comparative Genomic Features of Central Metabolic Pathways in Methylorubrum extorquens.</title>
        <authorList>
            <person name="Lee G.M."/>
            <person name="Scott-Nevros Z.K."/>
            <person name="Lee S.-M."/>
            <person name="Kim D."/>
        </authorList>
    </citation>
    <scope>NUCLEOTIDE SEQUENCE</scope>
    <source>
        <strain evidence="1">ATCC 55366</strain>
    </source>
</reference>
<evidence type="ECO:0000313" key="2">
    <source>
        <dbReference type="Proteomes" id="UP001223720"/>
    </source>
</evidence>
<organism evidence="1 2">
    <name type="scientific">Methylorubrum extorquens</name>
    <name type="common">Methylobacterium dichloromethanicum</name>
    <name type="synonym">Methylobacterium extorquens</name>
    <dbReference type="NCBI Taxonomy" id="408"/>
    <lineage>
        <taxon>Bacteria</taxon>
        <taxon>Pseudomonadati</taxon>
        <taxon>Pseudomonadota</taxon>
        <taxon>Alphaproteobacteria</taxon>
        <taxon>Hyphomicrobiales</taxon>
        <taxon>Methylobacteriaceae</taxon>
        <taxon>Methylorubrum</taxon>
    </lineage>
</organism>
<protein>
    <recommendedName>
        <fullName evidence="3">DUF768 domain-containing protein</fullName>
    </recommendedName>
</protein>
<dbReference type="RefSeq" id="WP_283535670.1">
    <property type="nucleotide sequence ID" value="NZ_CP073633.1"/>
</dbReference>